<dbReference type="EMBL" id="CP012673">
    <property type="protein sequence ID" value="AUX48236.1"/>
    <property type="molecule type" value="Genomic_DNA"/>
</dbReference>
<dbReference type="Pfam" id="PF13365">
    <property type="entry name" value="Trypsin_2"/>
    <property type="match status" value="1"/>
</dbReference>
<keyword evidence="1" id="KW-1133">Transmembrane helix</keyword>
<evidence type="ECO:0000313" key="3">
    <source>
        <dbReference type="EMBL" id="AUX48236.1"/>
    </source>
</evidence>
<evidence type="ECO:0000313" key="4">
    <source>
        <dbReference type="Proteomes" id="UP000238348"/>
    </source>
</evidence>
<dbReference type="Pfam" id="PF19955">
    <property type="entry name" value="EAD1"/>
    <property type="match status" value="1"/>
</dbReference>
<evidence type="ECO:0000259" key="2">
    <source>
        <dbReference type="Pfam" id="PF19955"/>
    </source>
</evidence>
<dbReference type="InterPro" id="IPR009003">
    <property type="entry name" value="Peptidase_S1_PA"/>
</dbReference>
<feature type="transmembrane region" description="Helical" evidence="1">
    <location>
        <begin position="677"/>
        <end position="697"/>
    </location>
</feature>
<proteinExistence type="predicted"/>
<dbReference type="SUPFAM" id="SSF52540">
    <property type="entry name" value="P-loop containing nucleoside triphosphate hydrolases"/>
    <property type="match status" value="1"/>
</dbReference>
<keyword evidence="1" id="KW-0472">Membrane</keyword>
<reference evidence="3 4" key="1">
    <citation type="submission" date="2015-09" db="EMBL/GenBank/DDBJ databases">
        <title>Sorangium comparison.</title>
        <authorList>
            <person name="Zaburannyi N."/>
            <person name="Bunk B."/>
            <person name="Overmann J."/>
            <person name="Mueller R."/>
        </authorList>
    </citation>
    <scope>NUCLEOTIDE SEQUENCE [LARGE SCALE GENOMIC DNA]</scope>
    <source>
        <strain evidence="3 4">So ce26</strain>
    </source>
</reference>
<organism evidence="3 4">
    <name type="scientific">Sorangium cellulosum</name>
    <name type="common">Polyangium cellulosum</name>
    <dbReference type="NCBI Taxonomy" id="56"/>
    <lineage>
        <taxon>Bacteria</taxon>
        <taxon>Pseudomonadati</taxon>
        <taxon>Myxococcota</taxon>
        <taxon>Polyangia</taxon>
        <taxon>Polyangiales</taxon>
        <taxon>Polyangiaceae</taxon>
        <taxon>Sorangium</taxon>
    </lineage>
</organism>
<dbReference type="InterPro" id="IPR027417">
    <property type="entry name" value="P-loop_NTPase"/>
</dbReference>
<dbReference type="RefSeq" id="WP_199789507.1">
    <property type="nucleotide sequence ID" value="NZ_CP012673.1"/>
</dbReference>
<dbReference type="InterPro" id="IPR043504">
    <property type="entry name" value="Peptidase_S1_PA_chymotrypsin"/>
</dbReference>
<dbReference type="Gene3D" id="2.40.10.10">
    <property type="entry name" value="Trypsin-like serine proteases"/>
    <property type="match status" value="2"/>
</dbReference>
<feature type="domain" description="Effector-associated" evidence="2">
    <location>
        <begin position="1117"/>
        <end position="1201"/>
    </location>
</feature>
<protein>
    <recommendedName>
        <fullName evidence="2">Effector-associated domain-containing protein</fullName>
    </recommendedName>
</protein>
<evidence type="ECO:0000256" key="1">
    <source>
        <dbReference type="SAM" id="Phobius"/>
    </source>
</evidence>
<dbReference type="SUPFAM" id="SSF50494">
    <property type="entry name" value="Trypsin-like serine proteases"/>
    <property type="match status" value="1"/>
</dbReference>
<keyword evidence="1" id="KW-0812">Transmembrane</keyword>
<feature type="transmembrane region" description="Helical" evidence="1">
    <location>
        <begin position="642"/>
        <end position="665"/>
    </location>
</feature>
<gene>
    <name evidence="3" type="ORF">SOCE26_097670</name>
</gene>
<dbReference type="Proteomes" id="UP000238348">
    <property type="component" value="Chromosome"/>
</dbReference>
<accession>A0A2L0F9G9</accession>
<sequence length="1476" mass="163503">MGRKLSLFLSRPRRGLRRASAALVSAAVGLLEGGAATAQIAVRVTPGDVVVQQIEKGGNDVWFETSKGFYRLRAGEEMAQADPELGPEAYQMKVIGSDLWMSTSRGVFLARPANQDPIRILPADEVPEKNVQDIDIVACDGNVWLISRKRLYHVKGDHAERIQPPSSDSSFSFPKEKEECPRKIKQHFWLPGIRIDLENKKAEFISLFPSTGYLSAINAVPGLGPERRFSKVYHGPGGEIWVFDGLGSDIYRLHDDRLQAERLMSLSEPVSILDVKVIRDVAWLQAVKFVTEPFTMDHQVYVLPIGSVGASGARAVPLGTGTLIDTDGGPCAITREGAYSFDGSKKTSCFSGFDQGVQIYDAERVAGRLWLRTDRGAYRVEGNVPVHILKEDAHGLGIWNDPVDGYTWLLTSIGEVYRVDGTTPVKVWGAEDGLEQPALSSTRPERVISGLFSARLRSESDPSPAQWLSSAIAAETEGPTGRTLAPLLRMLLQLNARVFWTSEPNVSQSALESGALEGVDVIAATELDGRVWLGTKRGAFRFDSDLDLELTLRSRLWGDLWPTGATAADVGYVRAGEPLAVKSTPPAFFIREEDRSKKYFTPAEDFLFPLRPGRFQMTVLVRDEWQNVNRVHVRARVVPGPALALGALGALWAGFVALAVALAPYSRFFNGRVMSRAFRGAGSLGLVPLALGLSSGLRRHLLRRYRREVRANADLDPAHSGYVVPSDEFAPERFAAALEKHRRLLLLGQSGLGKTAYFRYLTFLYASGARGLPLQGTIPVLLPLGRYPGEDPEAIFHKQLQGYGLVSDQALCAYLLRQGGFILFIDGLNEVDEEARVQVNRFLDRHWNVNWMCVSSQEGYPLFSWMRRLQLAALDREHIAAILEKRLDPERAEATRRQFTEETYEVCRIPQDLEYVVALIERGEALPRSRHDLYTRVLAPVLASLDDRGHGDQKDTLFRRAYEMLRDRAPWIDREDDAVSSWLQGELVQKKLLVKIEADVPRYHFRHDLLRAYLAARWFAPRWRDVLAEDRGKVDSNWRSMLEFALLHLDSPDEARALLDALLAQDHRVASEVFNWADRSHQRLTAAWADDFKRSYGEALLRQAAVTDKALRRSSMLSGPQHEQLTGALLDAFPNLPRLTQMVKFKLGKNLGAITLAPDLKSIVFELISAAEAEGWTPELITAARESNPGNAALLAFAQQFGLTPTTPTRDVLERIIKDANGFVDVVTWRTRLGEIEGRVCQIEVPTTSGTLYGTGFLVGPGVIVTNHHVIEPVIQKAARPEDVVLRFDHKRLTDGRTMNVGKQYRLAKGEWLLDWSPPSPVDLERDPKSGLPAADQLDHALLRVGGEPGNDPVGGSGEPEAARRGWIEVPAPIPALTAATPLIIVQHPKGDPLKLAIDEIIGPNPNDTRLRYKTNTLGGSSGSPCFDINWRLVALHHSGDPAVVNPAYNEGIPLAAIVSLLRQRGKAHLLGAREA</sequence>
<dbReference type="InterPro" id="IPR045430">
    <property type="entry name" value="EAD1"/>
</dbReference>
<name>A0A2L0F9G9_SORCE</name>
<dbReference type="Gene3D" id="3.40.50.300">
    <property type="entry name" value="P-loop containing nucleotide triphosphate hydrolases"/>
    <property type="match status" value="1"/>
</dbReference>